<dbReference type="FunFam" id="3.90.190.10:FF:000040">
    <property type="entry name" value="mRNA-capping enzyme"/>
    <property type="match status" value="1"/>
</dbReference>
<organism evidence="19 20">
    <name type="scientific">Strongylocentrotus purpuratus</name>
    <name type="common">Purple sea urchin</name>
    <dbReference type="NCBI Taxonomy" id="7668"/>
    <lineage>
        <taxon>Eukaryota</taxon>
        <taxon>Metazoa</taxon>
        <taxon>Echinodermata</taxon>
        <taxon>Eleutherozoa</taxon>
        <taxon>Echinozoa</taxon>
        <taxon>Echinoidea</taxon>
        <taxon>Euechinoidea</taxon>
        <taxon>Echinacea</taxon>
        <taxon>Camarodonta</taxon>
        <taxon>Echinidea</taxon>
        <taxon>Strongylocentrotidae</taxon>
        <taxon>Strongylocentrotus</taxon>
    </lineage>
</organism>
<feature type="binding site" evidence="15">
    <location>
        <position position="288"/>
    </location>
    <ligand>
        <name>GTP</name>
        <dbReference type="ChEBI" id="CHEBI:37565"/>
    </ligand>
</feature>
<dbReference type="Pfam" id="PF03919">
    <property type="entry name" value="mRNA_cap_C"/>
    <property type="match status" value="1"/>
</dbReference>
<evidence type="ECO:0000256" key="11">
    <source>
        <dbReference type="ARBA" id="ARBA00044624"/>
    </source>
</evidence>
<comment type="similarity">
    <text evidence="12">In the C-terminal section; belongs to the eukaryotic GTase family.</text>
</comment>
<keyword evidence="6 12" id="KW-0378">Hydrolase</keyword>
<dbReference type="GO" id="GO:0005634">
    <property type="term" value="C:nucleus"/>
    <property type="evidence" value="ECO:0007669"/>
    <property type="project" value="UniProtKB-SubCell"/>
</dbReference>
<feature type="binding site" evidence="15">
    <location>
        <position position="304"/>
    </location>
    <ligand>
        <name>GTP</name>
        <dbReference type="ChEBI" id="CHEBI:37565"/>
    </ligand>
</feature>
<feature type="region of interest" description="Disordered" evidence="16">
    <location>
        <begin position="200"/>
        <end position="220"/>
    </location>
</feature>
<evidence type="ECO:0000313" key="19">
    <source>
        <dbReference type="EnsemblMetazoa" id="XP_030830512"/>
    </source>
</evidence>
<reference evidence="20" key="1">
    <citation type="submission" date="2015-02" db="EMBL/GenBank/DDBJ databases">
        <title>Genome sequencing for Strongylocentrotus purpuratus.</title>
        <authorList>
            <person name="Murali S."/>
            <person name="Liu Y."/>
            <person name="Vee V."/>
            <person name="English A."/>
            <person name="Wang M."/>
            <person name="Skinner E."/>
            <person name="Han Y."/>
            <person name="Muzny D.M."/>
            <person name="Worley K.C."/>
            <person name="Gibbs R.A."/>
        </authorList>
    </citation>
    <scope>NUCLEOTIDE SEQUENCE</scope>
</reference>
<dbReference type="OMA" id="LGPPDRW"/>
<protein>
    <recommendedName>
        <fullName evidence="12">mRNA-capping enzyme</fullName>
    </recommendedName>
    <domain>
        <recommendedName>
            <fullName evidence="12">mRNA 5'-triphosphate monophosphatase</fullName>
            <ecNumber evidence="12">3.6.1.74</ecNumber>
        </recommendedName>
        <alternativeName>
            <fullName evidence="12">mRNA 5'-phosphatase</fullName>
        </alternativeName>
    </domain>
    <domain>
        <recommendedName>
            <fullName evidence="12">mRNA guanylyltransferase</fullName>
            <ecNumber evidence="12">2.7.7.50</ecNumber>
        </recommendedName>
        <alternativeName>
            <fullName evidence="12">GTP--RNA guanylyltransferase</fullName>
            <shortName evidence="12">GTase</shortName>
        </alternativeName>
    </domain>
</protein>
<dbReference type="GO" id="GO:0004651">
    <property type="term" value="F:polynucleotide 5'-phosphatase activity"/>
    <property type="evidence" value="ECO:0007669"/>
    <property type="project" value="UniProtKB-UniRule"/>
</dbReference>
<dbReference type="CTD" id="8732"/>
<feature type="domain" description="Tyrosine specific protein phosphatases" evidence="18">
    <location>
        <begin position="102"/>
        <end position="168"/>
    </location>
</feature>
<dbReference type="FunFam" id="2.40.50.140:FF:000111">
    <property type="entry name" value="mRNA-capping enzyme"/>
    <property type="match status" value="1"/>
</dbReference>
<evidence type="ECO:0000259" key="18">
    <source>
        <dbReference type="PROSITE" id="PS50056"/>
    </source>
</evidence>
<dbReference type="FunFam" id="3.30.470.30:FF:000040">
    <property type="entry name" value="mRNA-capping enzyme"/>
    <property type="match status" value="1"/>
</dbReference>
<dbReference type="InterPro" id="IPR029021">
    <property type="entry name" value="Prot-tyrosine_phosphatase-like"/>
</dbReference>
<feature type="active site" description="N6-GMP-lysine intermediate" evidence="14">
    <location>
        <position position="283"/>
    </location>
</feature>
<dbReference type="OrthoDB" id="200924at2759"/>
<dbReference type="PROSITE" id="PS00383">
    <property type="entry name" value="TYR_PHOSPHATASE_1"/>
    <property type="match status" value="1"/>
</dbReference>
<dbReference type="GO" id="GO:0005524">
    <property type="term" value="F:ATP binding"/>
    <property type="evidence" value="ECO:0007669"/>
    <property type="project" value="InterPro"/>
</dbReference>
<keyword evidence="5 12" id="KW-0547">Nucleotide-binding</keyword>
<dbReference type="FunCoup" id="A0A7M7N3A0">
    <property type="interactions" value="1818"/>
</dbReference>
<feature type="binding site" evidence="15">
    <location>
        <begin position="516"/>
        <end position="521"/>
    </location>
    <ligand>
        <name>GTP</name>
        <dbReference type="ChEBI" id="CHEBI:37565"/>
    </ligand>
</feature>
<dbReference type="Gene3D" id="3.90.190.10">
    <property type="entry name" value="Protein tyrosine phosphatase superfamily"/>
    <property type="match status" value="1"/>
</dbReference>
<dbReference type="GO" id="GO:0004484">
    <property type="term" value="F:mRNA guanylyltransferase activity"/>
    <property type="evidence" value="ECO:0000318"/>
    <property type="project" value="GO_Central"/>
</dbReference>
<dbReference type="InterPro" id="IPR000387">
    <property type="entry name" value="Tyr_Pase_dom"/>
</dbReference>
<dbReference type="Pfam" id="PF00782">
    <property type="entry name" value="DSPc"/>
    <property type="match status" value="1"/>
</dbReference>
<dbReference type="GO" id="GO:0140818">
    <property type="term" value="F:mRNA 5'-triphosphate monophosphatase activity"/>
    <property type="evidence" value="ECO:0007669"/>
    <property type="project" value="UniProtKB-EC"/>
</dbReference>
<keyword evidence="8 12" id="KW-0506">mRNA capping</keyword>
<keyword evidence="2 12" id="KW-0507">mRNA processing</keyword>
<evidence type="ECO:0000256" key="6">
    <source>
        <dbReference type="ARBA" id="ARBA00022801"/>
    </source>
</evidence>
<dbReference type="KEGG" id="spu:577418"/>
<keyword evidence="10 12" id="KW-0539">Nucleus</keyword>
<accession>A0A7M7N3A0</accession>
<dbReference type="InterPro" id="IPR000340">
    <property type="entry name" value="Dual-sp_phosphatase_cat-dom"/>
</dbReference>
<dbReference type="SUPFAM" id="SSF52799">
    <property type="entry name" value="(Phosphotyrosine protein) phosphatases II"/>
    <property type="match status" value="1"/>
</dbReference>
<dbReference type="InterPro" id="IPR017074">
    <property type="entry name" value="mRNA_cap_enz_bifunc"/>
</dbReference>
<sequence>MLAVPERWLNCPRKGTLIAGKFLPFKTPLGPKYNDSIPEENRFDTSMLFAYMNSRQVKLGWVFDLTNTNRFYDKDEIEKNGARHIKLPCRGRGECPSKEQTSLFIQMCSTNCKNPDQIIGVHCTHGYNRTGFLICAYLVETLDWSVDAAVSLFAQGRPPGIYKGDYIQELFDRYGDVSEAPPPPDLPDWCVGADDRDDDEIAASSKKQGGGGGRNKNQQDKQFVEGVKGVTVVTDFQKANHLRRKVEQMVGWKRQEFPGSQPVSMDRNNINFLKKNYYWVSWKADGIRYMMLIDGPGEVYLFDRDHVVFSAPHLSFPNRKGPHRDTLVDGEMIIDTVDGKSVARYLIYDIIKYWGKPVGGCDFGWRRRCIQDEIIAPREVELQKGSIDRMREPFGIREKPFWDITSSKKILDGSFSQELMHETDGLIFQPHKDPYIPGRCDLILKWKPPSLNSVDFRIKVTVVKREGCIPETLGLLFVGGQQQPFGQMKITKDLKQYDNKIIECSYNNKKGWQFMRERTDKSFPNGYKTAVAVCQSIQNPVTKDFLMNFIDKEAIKPSSNKRPADNSSSSSSSPRPPPAKQQRTDSHPPSSLASGPGRPSSSLMPPPPAPLHH</sequence>
<evidence type="ECO:0000256" key="13">
    <source>
        <dbReference type="PIRSR" id="PIRSR036958-1"/>
    </source>
</evidence>
<feature type="domain" description="Tyrosine-protein phosphatase" evidence="17">
    <location>
        <begin position="34"/>
        <end position="180"/>
    </location>
</feature>
<dbReference type="InterPro" id="IPR016130">
    <property type="entry name" value="Tyr_Pase_AS"/>
</dbReference>
<dbReference type="InterPro" id="IPR013846">
    <property type="entry name" value="mRNA_cap_enzyme_C"/>
</dbReference>
<evidence type="ECO:0000256" key="7">
    <source>
        <dbReference type="ARBA" id="ARBA00022912"/>
    </source>
</evidence>
<evidence type="ECO:0000256" key="5">
    <source>
        <dbReference type="ARBA" id="ARBA00022741"/>
    </source>
</evidence>
<dbReference type="EC" id="3.6.1.74" evidence="12"/>
<keyword evidence="20" id="KW-1185">Reference proteome</keyword>
<comment type="catalytic activity">
    <reaction evidence="12">
        <text>a 5'-end triphospho-ribonucleoside in mRNA + H2O = a 5'-end diphospho-ribonucleoside in mRNA + phosphate + H(+)</text>
        <dbReference type="Rhea" id="RHEA:67004"/>
        <dbReference type="Rhea" id="RHEA-COMP:17164"/>
        <dbReference type="Rhea" id="RHEA-COMP:17165"/>
        <dbReference type="ChEBI" id="CHEBI:15377"/>
        <dbReference type="ChEBI" id="CHEBI:15378"/>
        <dbReference type="ChEBI" id="CHEBI:43474"/>
        <dbReference type="ChEBI" id="CHEBI:167616"/>
        <dbReference type="ChEBI" id="CHEBI:167618"/>
        <dbReference type="EC" id="3.6.1.74"/>
    </reaction>
</comment>
<comment type="subcellular location">
    <subcellularLocation>
        <location evidence="1 12">Nucleus</location>
    </subcellularLocation>
</comment>
<feature type="region of interest" description="Disordered" evidence="16">
    <location>
        <begin position="556"/>
        <end position="613"/>
    </location>
</feature>
<evidence type="ECO:0000313" key="20">
    <source>
        <dbReference type="Proteomes" id="UP000007110"/>
    </source>
</evidence>
<dbReference type="SUPFAM" id="SSF50249">
    <property type="entry name" value="Nucleic acid-binding proteins"/>
    <property type="match status" value="1"/>
</dbReference>
<dbReference type="EC" id="2.7.7.50" evidence="12"/>
<evidence type="ECO:0000256" key="2">
    <source>
        <dbReference type="ARBA" id="ARBA00022664"/>
    </source>
</evidence>
<evidence type="ECO:0000259" key="17">
    <source>
        <dbReference type="PROSITE" id="PS50054"/>
    </source>
</evidence>
<feature type="binding site" evidence="15">
    <location>
        <begin position="445"/>
        <end position="447"/>
    </location>
    <ligand>
        <name>GTP</name>
        <dbReference type="ChEBI" id="CHEBI:37565"/>
    </ligand>
</feature>
<keyword evidence="7" id="KW-0904">Protein phosphatase</keyword>
<dbReference type="PANTHER" id="PTHR10367">
    <property type="entry name" value="MRNA-CAPPING ENZYME"/>
    <property type="match status" value="1"/>
</dbReference>
<dbReference type="PROSITE" id="PS50054">
    <property type="entry name" value="TYR_PHOSPHATASE_DUAL"/>
    <property type="match status" value="1"/>
</dbReference>
<feature type="compositionally biased region" description="Pro residues" evidence="16">
    <location>
        <begin position="604"/>
        <end position="613"/>
    </location>
</feature>
<dbReference type="InterPro" id="IPR020422">
    <property type="entry name" value="TYR_PHOSPHATASE_DUAL_dom"/>
</dbReference>
<dbReference type="EnsemblMetazoa" id="XM_030974652">
    <property type="protein sequence ID" value="XP_030830512"/>
    <property type="gene ID" value="LOC577418"/>
</dbReference>
<dbReference type="CDD" id="cd17664">
    <property type="entry name" value="Mce1_N"/>
    <property type="match status" value="1"/>
</dbReference>
<dbReference type="InterPro" id="IPR012340">
    <property type="entry name" value="NA-bd_OB-fold"/>
</dbReference>
<dbReference type="RefSeq" id="XP_030830512.1">
    <property type="nucleotide sequence ID" value="XM_030974652.1"/>
</dbReference>
<dbReference type="Proteomes" id="UP000007110">
    <property type="component" value="Unassembled WGS sequence"/>
</dbReference>
<evidence type="ECO:0000256" key="16">
    <source>
        <dbReference type="SAM" id="MobiDB-lite"/>
    </source>
</evidence>
<dbReference type="AlphaFoldDB" id="A0A7M7N3A0"/>
<reference evidence="19" key="2">
    <citation type="submission" date="2021-01" db="UniProtKB">
        <authorList>
            <consortium name="EnsemblMetazoa"/>
        </authorList>
    </citation>
    <scope>IDENTIFICATION</scope>
</reference>
<comment type="similarity">
    <text evidence="12">In the N-terminal section; belongs to the non-receptor class of the protein-tyrosine phosphatase family.</text>
</comment>
<dbReference type="SUPFAM" id="SSF56091">
    <property type="entry name" value="DNA ligase/mRNA capping enzyme, catalytic domain"/>
    <property type="match status" value="1"/>
</dbReference>
<evidence type="ECO:0000256" key="9">
    <source>
        <dbReference type="ARBA" id="ARBA00023134"/>
    </source>
</evidence>
<comment type="catalytic activity">
    <reaction evidence="11">
        <text>a 5'-end diphospho-ribonucleoside in mRNA + GTP + H(+) = a 5'-end (5'-triphosphoguanosine)-ribonucleoside in mRNA + diphosphate</text>
        <dbReference type="Rhea" id="RHEA:67012"/>
        <dbReference type="Rhea" id="RHEA-COMP:17165"/>
        <dbReference type="Rhea" id="RHEA-COMP:17166"/>
        <dbReference type="ChEBI" id="CHEBI:15378"/>
        <dbReference type="ChEBI" id="CHEBI:33019"/>
        <dbReference type="ChEBI" id="CHEBI:37565"/>
        <dbReference type="ChEBI" id="CHEBI:167616"/>
        <dbReference type="ChEBI" id="CHEBI:167617"/>
        <dbReference type="EC" id="2.7.7.50"/>
    </reaction>
    <physiologicalReaction direction="left-to-right" evidence="11">
        <dbReference type="Rhea" id="RHEA:67013"/>
    </physiologicalReaction>
</comment>
<dbReference type="Gene3D" id="2.40.50.140">
    <property type="entry name" value="Nucleic acid-binding proteins"/>
    <property type="match status" value="1"/>
</dbReference>
<comment type="function">
    <text evidence="12">Bifunctional mRNA-capping enzyme exhibiting RNA 5'-triphosphate monophosphatase activity in the N-terminal part and mRNA guanylyltransferase activity in the C-terminal part. Catalyzes the first two steps of cap formation: by removing the gamma-phosphate from the 5'-triphosphate end of nascent mRNA to yield a diphosphate end, and by transferring the GMP moiety of GTP to the 5'-diphosphate terminus of RNA via a covalent enzyme-GMP reaction intermediate.</text>
</comment>
<dbReference type="Pfam" id="PF01331">
    <property type="entry name" value="mRNA_cap_enzyme"/>
    <property type="match status" value="1"/>
</dbReference>
<dbReference type="CDD" id="cd07895">
    <property type="entry name" value="Adenylation_mRNA_capping"/>
    <property type="match status" value="1"/>
</dbReference>
<feature type="compositionally biased region" description="Low complexity" evidence="16">
    <location>
        <begin position="558"/>
        <end position="573"/>
    </location>
</feature>
<name>A0A7M7N3A0_STRPU</name>
<dbReference type="Gene3D" id="3.30.470.30">
    <property type="entry name" value="DNA ligase/mRNA capping enzyme"/>
    <property type="match status" value="1"/>
</dbReference>
<dbReference type="GO" id="GO:0006370">
    <property type="term" value="P:7-methylguanosine mRNA capping"/>
    <property type="evidence" value="ECO:0000318"/>
    <property type="project" value="GO_Central"/>
</dbReference>
<proteinExistence type="inferred from homology"/>
<dbReference type="GeneID" id="577418"/>
<evidence type="ECO:0000256" key="1">
    <source>
        <dbReference type="ARBA" id="ARBA00004123"/>
    </source>
</evidence>
<dbReference type="PANTHER" id="PTHR10367:SF17">
    <property type="entry name" value="MRNA-CAPPING ENZYME"/>
    <property type="match status" value="1"/>
</dbReference>
<keyword evidence="3 12" id="KW-0808">Transferase</keyword>
<dbReference type="GO" id="GO:0004721">
    <property type="term" value="F:phosphoprotein phosphatase activity"/>
    <property type="evidence" value="ECO:0007669"/>
    <property type="project" value="UniProtKB-UniRule"/>
</dbReference>
<evidence type="ECO:0000256" key="14">
    <source>
        <dbReference type="PIRSR" id="PIRSR036958-2"/>
    </source>
</evidence>
<feature type="active site" description="Phosphocysteine intermediate" evidence="13">
    <location>
        <position position="123"/>
    </location>
</feature>
<feature type="binding site" evidence="15">
    <location>
        <begin position="329"/>
        <end position="331"/>
    </location>
    <ligand>
        <name>GTP</name>
        <dbReference type="ChEBI" id="CHEBI:37565"/>
    </ligand>
</feature>
<dbReference type="PROSITE" id="PS50056">
    <property type="entry name" value="TYR_PHOSPHATASE_2"/>
    <property type="match status" value="1"/>
</dbReference>
<evidence type="ECO:0000256" key="4">
    <source>
        <dbReference type="ARBA" id="ARBA00022695"/>
    </source>
</evidence>
<dbReference type="GO" id="GO:0005525">
    <property type="term" value="F:GTP binding"/>
    <property type="evidence" value="ECO:0007669"/>
    <property type="project" value="UniProtKB-UniRule"/>
</dbReference>
<keyword evidence="4 12" id="KW-0548">Nucleotidyltransferase</keyword>
<evidence type="ECO:0000256" key="15">
    <source>
        <dbReference type="PIRSR" id="PIRSR036958-3"/>
    </source>
</evidence>
<dbReference type="InterPro" id="IPR001339">
    <property type="entry name" value="mRNA_cap_enzyme_adenylation"/>
</dbReference>
<feature type="compositionally biased region" description="Low complexity" evidence="16">
    <location>
        <begin position="594"/>
        <end position="603"/>
    </location>
</feature>
<evidence type="ECO:0000256" key="8">
    <source>
        <dbReference type="ARBA" id="ARBA00023042"/>
    </source>
</evidence>
<dbReference type="InterPro" id="IPR051029">
    <property type="entry name" value="mRNA_Capping_Enz/RNA_Phosphat"/>
</dbReference>
<evidence type="ECO:0000256" key="12">
    <source>
        <dbReference type="PIRNR" id="PIRNR036958"/>
    </source>
</evidence>
<keyword evidence="9 12" id="KW-0342">GTP-binding</keyword>
<evidence type="ECO:0000256" key="10">
    <source>
        <dbReference type="ARBA" id="ARBA00023242"/>
    </source>
</evidence>
<evidence type="ECO:0000256" key="3">
    <source>
        <dbReference type="ARBA" id="ARBA00022679"/>
    </source>
</evidence>
<dbReference type="InParanoid" id="A0A7M7N3A0"/>
<dbReference type="PIRSF" id="PIRSF036958">
    <property type="entry name" value="mRNA_capping_HCE"/>
    <property type="match status" value="1"/>
</dbReference>